<evidence type="ECO:0000313" key="4">
    <source>
        <dbReference type="Proteomes" id="UP000712080"/>
    </source>
</evidence>
<keyword evidence="2" id="KW-0732">Signal</keyword>
<dbReference type="RefSeq" id="WP_169528360.1">
    <property type="nucleotide sequence ID" value="NZ_JAAMPU010000108.1"/>
</dbReference>
<feature type="chain" id="PRO_5037891771" description="Prolyl-tRNA synthetase" evidence="2">
    <location>
        <begin position="32"/>
        <end position="319"/>
    </location>
</feature>
<dbReference type="EMBL" id="JAAMPU010000108">
    <property type="protein sequence ID" value="NMH29258.1"/>
    <property type="molecule type" value="Genomic_DNA"/>
</dbReference>
<dbReference type="Proteomes" id="UP000712080">
    <property type="component" value="Unassembled WGS sequence"/>
</dbReference>
<proteinExistence type="predicted"/>
<reference evidence="3" key="1">
    <citation type="submission" date="2020-02" db="EMBL/GenBank/DDBJ databases">
        <title>Flavobacterium sp. genome.</title>
        <authorList>
            <person name="Jung H.S."/>
            <person name="Baek J.H."/>
            <person name="Jeon C.O."/>
        </authorList>
    </citation>
    <scope>NUCLEOTIDE SEQUENCE</scope>
    <source>
        <strain evidence="3">SE-s28</strain>
    </source>
</reference>
<feature type="region of interest" description="Disordered" evidence="1">
    <location>
        <begin position="214"/>
        <end position="319"/>
    </location>
</feature>
<feature type="compositionally biased region" description="Gly residues" evidence="1">
    <location>
        <begin position="289"/>
        <end position="319"/>
    </location>
</feature>
<keyword evidence="4" id="KW-1185">Reference proteome</keyword>
<gene>
    <name evidence="3" type="ORF">G6047_14560</name>
</gene>
<dbReference type="PROSITE" id="PS51257">
    <property type="entry name" value="PROKAR_LIPOPROTEIN"/>
    <property type="match status" value="1"/>
</dbReference>
<evidence type="ECO:0000256" key="2">
    <source>
        <dbReference type="SAM" id="SignalP"/>
    </source>
</evidence>
<protein>
    <recommendedName>
        <fullName evidence="5">Prolyl-tRNA synthetase</fullName>
    </recommendedName>
</protein>
<evidence type="ECO:0008006" key="5">
    <source>
        <dbReference type="Google" id="ProtNLM"/>
    </source>
</evidence>
<feature type="compositionally biased region" description="Low complexity" evidence="1">
    <location>
        <begin position="268"/>
        <end position="288"/>
    </location>
</feature>
<feature type="compositionally biased region" description="Polar residues" evidence="1">
    <location>
        <begin position="256"/>
        <end position="267"/>
    </location>
</feature>
<comment type="caution">
    <text evidence="3">The sequence shown here is derived from an EMBL/GenBank/DDBJ whole genome shotgun (WGS) entry which is preliminary data.</text>
</comment>
<name>A0A972FVB4_9FLAO</name>
<evidence type="ECO:0000256" key="1">
    <source>
        <dbReference type="SAM" id="MobiDB-lite"/>
    </source>
</evidence>
<accession>A0A972FVB4</accession>
<sequence>MKTLFPLLKKKYTSAGLGLLGLLLVSCGASKQTASNDGIYGDQQKNTATATTSSGNGYKQYFQSLREDEVFTDVNEYSSVQDTIAQNQNQSYSTGNASWGSETDQVVVNVYGNNWGYNYWNNYWYSPYWGYSWGWNWGWGGFYGPYWGGGWYGGWGYGYPYYGYGYGYGNYYQPSYNQGIRGGRGDSYNAGGRNSLSRYSTPSRGRQSAAYVNTGGRNSIYSNTAGRTGRTYTTTSTRQYTPGRNNSSSSRGFSPVYSNSGRNNSSYTPSNSGRGSSNSSYTPSRSSGGSYGGGGYGGGRSGGGGGGGGRSGGGGGGRR</sequence>
<evidence type="ECO:0000313" key="3">
    <source>
        <dbReference type="EMBL" id="NMH29258.1"/>
    </source>
</evidence>
<feature type="compositionally biased region" description="Low complexity" evidence="1">
    <location>
        <begin position="224"/>
        <end position="255"/>
    </location>
</feature>
<feature type="signal peptide" evidence="2">
    <location>
        <begin position="1"/>
        <end position="31"/>
    </location>
</feature>
<dbReference type="AlphaFoldDB" id="A0A972FVB4"/>
<organism evidence="3 4">
    <name type="scientific">Flavobacterium silvaticum</name>
    <dbReference type="NCBI Taxonomy" id="1852020"/>
    <lineage>
        <taxon>Bacteria</taxon>
        <taxon>Pseudomonadati</taxon>
        <taxon>Bacteroidota</taxon>
        <taxon>Flavobacteriia</taxon>
        <taxon>Flavobacteriales</taxon>
        <taxon>Flavobacteriaceae</taxon>
        <taxon>Flavobacterium</taxon>
    </lineage>
</organism>